<dbReference type="EMBL" id="JAIWYP010000003">
    <property type="protein sequence ID" value="KAH3847176.1"/>
    <property type="molecule type" value="Genomic_DNA"/>
</dbReference>
<keyword evidence="2" id="KW-1185">Reference proteome</keyword>
<dbReference type="AlphaFoldDB" id="A0A9D4KWH6"/>
<name>A0A9D4KWH6_DREPO</name>
<dbReference type="Proteomes" id="UP000828390">
    <property type="component" value="Unassembled WGS sequence"/>
</dbReference>
<reference evidence="1" key="1">
    <citation type="journal article" date="2019" name="bioRxiv">
        <title>The Genome of the Zebra Mussel, Dreissena polymorpha: A Resource for Invasive Species Research.</title>
        <authorList>
            <person name="McCartney M.A."/>
            <person name="Auch B."/>
            <person name="Kono T."/>
            <person name="Mallez S."/>
            <person name="Zhang Y."/>
            <person name="Obille A."/>
            <person name="Becker A."/>
            <person name="Abrahante J.E."/>
            <person name="Garbe J."/>
            <person name="Badalamenti J.P."/>
            <person name="Herman A."/>
            <person name="Mangelson H."/>
            <person name="Liachko I."/>
            <person name="Sullivan S."/>
            <person name="Sone E.D."/>
            <person name="Koren S."/>
            <person name="Silverstein K.A.T."/>
            <person name="Beckman K.B."/>
            <person name="Gohl D.M."/>
        </authorList>
    </citation>
    <scope>NUCLEOTIDE SEQUENCE</scope>
    <source>
        <strain evidence="1">Duluth1</strain>
        <tissue evidence="1">Whole animal</tissue>
    </source>
</reference>
<organism evidence="1 2">
    <name type="scientific">Dreissena polymorpha</name>
    <name type="common">Zebra mussel</name>
    <name type="synonym">Mytilus polymorpha</name>
    <dbReference type="NCBI Taxonomy" id="45954"/>
    <lineage>
        <taxon>Eukaryota</taxon>
        <taxon>Metazoa</taxon>
        <taxon>Spiralia</taxon>
        <taxon>Lophotrochozoa</taxon>
        <taxon>Mollusca</taxon>
        <taxon>Bivalvia</taxon>
        <taxon>Autobranchia</taxon>
        <taxon>Heteroconchia</taxon>
        <taxon>Euheterodonta</taxon>
        <taxon>Imparidentia</taxon>
        <taxon>Neoheterodontei</taxon>
        <taxon>Myida</taxon>
        <taxon>Dreissenoidea</taxon>
        <taxon>Dreissenidae</taxon>
        <taxon>Dreissena</taxon>
    </lineage>
</organism>
<sequence length="55" mass="6163">MNIDCIAAQGTRHKTKESNTRRRVAENGRNVNVGTFGASVSEYESTDKVTNYKTR</sequence>
<evidence type="ECO:0000313" key="1">
    <source>
        <dbReference type="EMBL" id="KAH3847176.1"/>
    </source>
</evidence>
<gene>
    <name evidence="1" type="ORF">DPMN_089493</name>
</gene>
<accession>A0A9D4KWH6</accession>
<evidence type="ECO:0000313" key="2">
    <source>
        <dbReference type="Proteomes" id="UP000828390"/>
    </source>
</evidence>
<proteinExistence type="predicted"/>
<comment type="caution">
    <text evidence="1">The sequence shown here is derived from an EMBL/GenBank/DDBJ whole genome shotgun (WGS) entry which is preliminary data.</text>
</comment>
<reference evidence="1" key="2">
    <citation type="submission" date="2020-11" db="EMBL/GenBank/DDBJ databases">
        <authorList>
            <person name="McCartney M.A."/>
            <person name="Auch B."/>
            <person name="Kono T."/>
            <person name="Mallez S."/>
            <person name="Becker A."/>
            <person name="Gohl D.M."/>
            <person name="Silverstein K.A.T."/>
            <person name="Koren S."/>
            <person name="Bechman K.B."/>
            <person name="Herman A."/>
            <person name="Abrahante J.E."/>
            <person name="Garbe J."/>
        </authorList>
    </citation>
    <scope>NUCLEOTIDE SEQUENCE</scope>
    <source>
        <strain evidence="1">Duluth1</strain>
        <tissue evidence="1">Whole animal</tissue>
    </source>
</reference>
<protein>
    <submittedName>
        <fullName evidence="1">Uncharacterized protein</fullName>
    </submittedName>
</protein>